<keyword evidence="13" id="KW-1185">Reference proteome</keyword>
<dbReference type="Proteomes" id="UP001501461">
    <property type="component" value="Unassembled WGS sequence"/>
</dbReference>
<dbReference type="SMART" id="SM00756">
    <property type="entry name" value="VKc"/>
    <property type="match status" value="1"/>
</dbReference>
<evidence type="ECO:0000256" key="1">
    <source>
        <dbReference type="ARBA" id="ARBA00004141"/>
    </source>
</evidence>
<keyword evidence="4" id="KW-0874">Quinone</keyword>
<dbReference type="CDD" id="cd12922">
    <property type="entry name" value="VKOR_5"/>
    <property type="match status" value="1"/>
</dbReference>
<keyword evidence="5 10" id="KW-1133">Transmembrane helix</keyword>
<evidence type="ECO:0000256" key="10">
    <source>
        <dbReference type="SAM" id="Phobius"/>
    </source>
</evidence>
<evidence type="ECO:0000256" key="3">
    <source>
        <dbReference type="ARBA" id="ARBA00022692"/>
    </source>
</evidence>
<keyword evidence="8" id="KW-1015">Disulfide bond</keyword>
<dbReference type="InterPro" id="IPR012932">
    <property type="entry name" value="VKOR"/>
</dbReference>
<comment type="subcellular location">
    <subcellularLocation>
        <location evidence="1">Membrane</location>
        <topology evidence="1">Multi-pass membrane protein</topology>
    </subcellularLocation>
</comment>
<dbReference type="Gene3D" id="1.20.1440.130">
    <property type="entry name" value="VKOR domain"/>
    <property type="match status" value="1"/>
</dbReference>
<comment type="similarity">
    <text evidence="2">Belongs to the VKOR family.</text>
</comment>
<feature type="transmembrane region" description="Helical" evidence="10">
    <location>
        <begin position="154"/>
        <end position="174"/>
    </location>
</feature>
<dbReference type="InterPro" id="IPR038354">
    <property type="entry name" value="VKOR_sf"/>
</dbReference>
<evidence type="ECO:0000256" key="4">
    <source>
        <dbReference type="ARBA" id="ARBA00022719"/>
    </source>
</evidence>
<feature type="transmembrane region" description="Helical" evidence="10">
    <location>
        <begin position="83"/>
        <end position="104"/>
    </location>
</feature>
<keyword evidence="3 10" id="KW-0812">Transmembrane</keyword>
<keyword evidence="9" id="KW-0676">Redox-active center</keyword>
<feature type="domain" description="Vitamin K epoxide reductase" evidence="11">
    <location>
        <begin position="1"/>
        <end position="135"/>
    </location>
</feature>
<keyword evidence="7 10" id="KW-0472">Membrane</keyword>
<name>A0ABP5GEY2_9MICC</name>
<accession>A0ABP5GEY2</accession>
<feature type="transmembrane region" description="Helical" evidence="10">
    <location>
        <begin position="58"/>
        <end position="76"/>
    </location>
</feature>
<evidence type="ECO:0000256" key="2">
    <source>
        <dbReference type="ARBA" id="ARBA00006214"/>
    </source>
</evidence>
<evidence type="ECO:0000256" key="9">
    <source>
        <dbReference type="ARBA" id="ARBA00023284"/>
    </source>
</evidence>
<feature type="transmembrane region" description="Helical" evidence="10">
    <location>
        <begin position="110"/>
        <end position="133"/>
    </location>
</feature>
<organism evidence="12 13">
    <name type="scientific">Yaniella flava</name>
    <dbReference type="NCBI Taxonomy" id="287930"/>
    <lineage>
        <taxon>Bacteria</taxon>
        <taxon>Bacillati</taxon>
        <taxon>Actinomycetota</taxon>
        <taxon>Actinomycetes</taxon>
        <taxon>Micrococcales</taxon>
        <taxon>Micrococcaceae</taxon>
        <taxon>Yaniella</taxon>
    </lineage>
</organism>
<evidence type="ECO:0000256" key="8">
    <source>
        <dbReference type="ARBA" id="ARBA00023157"/>
    </source>
</evidence>
<reference evidence="13" key="1">
    <citation type="journal article" date="2019" name="Int. J. Syst. Evol. Microbiol.">
        <title>The Global Catalogue of Microorganisms (GCM) 10K type strain sequencing project: providing services to taxonomists for standard genome sequencing and annotation.</title>
        <authorList>
            <consortium name="The Broad Institute Genomics Platform"/>
            <consortium name="The Broad Institute Genome Sequencing Center for Infectious Disease"/>
            <person name="Wu L."/>
            <person name="Ma J."/>
        </authorList>
    </citation>
    <scope>NUCLEOTIDE SEQUENCE [LARGE SCALE GENOMIC DNA]</scope>
    <source>
        <strain evidence="13">JCM 13595</strain>
    </source>
</reference>
<proteinExistence type="inferred from homology"/>
<protein>
    <submittedName>
        <fullName evidence="12">Vitamin K epoxide reductase family protein</fullName>
    </submittedName>
</protein>
<gene>
    <name evidence="12" type="ORF">GCM10009720_24810</name>
</gene>
<keyword evidence="6" id="KW-0560">Oxidoreductase</keyword>
<dbReference type="EMBL" id="BAAAMN010000049">
    <property type="protein sequence ID" value="GAA2043083.1"/>
    <property type="molecule type" value="Genomic_DNA"/>
</dbReference>
<dbReference type="Pfam" id="PF07884">
    <property type="entry name" value="VKOR"/>
    <property type="match status" value="1"/>
</dbReference>
<comment type="caution">
    <text evidence="12">The sequence shown here is derived from an EMBL/GenBank/DDBJ whole genome shotgun (WGS) entry which is preliminary data.</text>
</comment>
<evidence type="ECO:0000313" key="12">
    <source>
        <dbReference type="EMBL" id="GAA2043083.1"/>
    </source>
</evidence>
<dbReference type="InterPro" id="IPR041714">
    <property type="entry name" value="VKOR_Actinobacteria"/>
</dbReference>
<evidence type="ECO:0000256" key="5">
    <source>
        <dbReference type="ARBA" id="ARBA00022989"/>
    </source>
</evidence>
<evidence type="ECO:0000256" key="6">
    <source>
        <dbReference type="ARBA" id="ARBA00023002"/>
    </source>
</evidence>
<evidence type="ECO:0000313" key="13">
    <source>
        <dbReference type="Proteomes" id="UP001501461"/>
    </source>
</evidence>
<sequence length="179" mass="19972">MLITGVVGMIATLVLTYERVQLWMDPAYVTSCDVNVWVSCGTVMQSWQASLFGFSNQFIGLIGFAIVITIGMAIMGGARFSNWWWHATSIGLTLAMIFCLWLWTQAVYSINTLCLYCMIVWAVTIPAAILIFARNVCHDLIKVTPRTKMIITTAAWPTIILLYVVIGASILLRFGEAMF</sequence>
<evidence type="ECO:0000256" key="7">
    <source>
        <dbReference type="ARBA" id="ARBA00023136"/>
    </source>
</evidence>
<evidence type="ECO:0000259" key="11">
    <source>
        <dbReference type="SMART" id="SM00756"/>
    </source>
</evidence>